<protein>
    <recommendedName>
        <fullName evidence="7">DNA 3'-5' helicase</fullName>
        <ecNumber evidence="7">5.6.2.4</ecNumber>
    </recommendedName>
</protein>
<evidence type="ECO:0000256" key="1">
    <source>
        <dbReference type="ARBA" id="ARBA00005446"/>
    </source>
</evidence>
<keyword evidence="10" id="KW-0378">Hydrolase</keyword>
<accession>A0ABX0Y089</accession>
<dbReference type="PANTHER" id="PTHR13710:SF105">
    <property type="entry name" value="ATP-DEPENDENT DNA HELICASE Q1"/>
    <property type="match status" value="1"/>
</dbReference>
<dbReference type="EMBL" id="JAATVY010000008">
    <property type="protein sequence ID" value="NJC70850.1"/>
    <property type="molecule type" value="Genomic_DNA"/>
</dbReference>
<dbReference type="SMART" id="SM00487">
    <property type="entry name" value="DEXDc"/>
    <property type="match status" value="1"/>
</dbReference>
<evidence type="ECO:0000256" key="4">
    <source>
        <dbReference type="ARBA" id="ARBA00023125"/>
    </source>
</evidence>
<dbReference type="Pfam" id="PF00270">
    <property type="entry name" value="DEAD"/>
    <property type="match status" value="1"/>
</dbReference>
<evidence type="ECO:0000313" key="10">
    <source>
        <dbReference type="EMBL" id="NJC70850.1"/>
    </source>
</evidence>
<dbReference type="InterPro" id="IPR014001">
    <property type="entry name" value="Helicase_ATP-bd"/>
</dbReference>
<dbReference type="SMART" id="SM00490">
    <property type="entry name" value="HELICc"/>
    <property type="match status" value="1"/>
</dbReference>
<dbReference type="Proteomes" id="UP000722989">
    <property type="component" value="Unassembled WGS sequence"/>
</dbReference>
<dbReference type="InterPro" id="IPR027417">
    <property type="entry name" value="P-loop_NTPase"/>
</dbReference>
<dbReference type="InterPro" id="IPR011545">
    <property type="entry name" value="DEAD/DEAH_box_helicase_dom"/>
</dbReference>
<name>A0ABX0Y089_9ACTN</name>
<gene>
    <name evidence="10" type="ORF">HC031_14150</name>
</gene>
<evidence type="ECO:0000256" key="2">
    <source>
        <dbReference type="ARBA" id="ARBA00022741"/>
    </source>
</evidence>
<dbReference type="InterPro" id="IPR001650">
    <property type="entry name" value="Helicase_C-like"/>
</dbReference>
<dbReference type="GO" id="GO:0004386">
    <property type="term" value="F:helicase activity"/>
    <property type="evidence" value="ECO:0007669"/>
    <property type="project" value="UniProtKB-KW"/>
</dbReference>
<keyword evidence="2" id="KW-0547">Nucleotide-binding</keyword>
<feature type="domain" description="Helicase C-terminal" evidence="9">
    <location>
        <begin position="377"/>
        <end position="535"/>
    </location>
</feature>
<evidence type="ECO:0000259" key="8">
    <source>
        <dbReference type="PROSITE" id="PS51192"/>
    </source>
</evidence>
<keyword evidence="11" id="KW-1185">Reference proteome</keyword>
<comment type="caution">
    <text evidence="10">The sequence shown here is derived from an EMBL/GenBank/DDBJ whole genome shotgun (WGS) entry which is preliminary data.</text>
</comment>
<feature type="domain" description="Helicase ATP-binding" evidence="8">
    <location>
        <begin position="161"/>
        <end position="352"/>
    </location>
</feature>
<keyword evidence="3" id="KW-0067">ATP-binding</keyword>
<evidence type="ECO:0000256" key="5">
    <source>
        <dbReference type="ARBA" id="ARBA00023235"/>
    </source>
</evidence>
<keyword evidence="10" id="KW-0347">Helicase</keyword>
<reference evidence="10 11" key="1">
    <citation type="submission" date="2020-03" db="EMBL/GenBank/DDBJ databases">
        <title>WGS of the type strain of Planosporangium spp.</title>
        <authorList>
            <person name="Thawai C."/>
        </authorList>
    </citation>
    <scope>NUCLEOTIDE SEQUENCE [LARGE SCALE GENOMIC DNA]</scope>
    <source>
        <strain evidence="10 11">TBRC 5610</strain>
    </source>
</reference>
<dbReference type="PANTHER" id="PTHR13710">
    <property type="entry name" value="DNA HELICASE RECQ FAMILY MEMBER"/>
    <property type="match status" value="1"/>
</dbReference>
<evidence type="ECO:0000256" key="6">
    <source>
        <dbReference type="ARBA" id="ARBA00034617"/>
    </source>
</evidence>
<comment type="catalytic activity">
    <reaction evidence="6">
        <text>Couples ATP hydrolysis with the unwinding of duplex DNA by translocating in the 3'-5' direction.</text>
        <dbReference type="EC" id="5.6.2.4"/>
    </reaction>
</comment>
<evidence type="ECO:0000259" key="9">
    <source>
        <dbReference type="PROSITE" id="PS51194"/>
    </source>
</evidence>
<keyword evidence="4" id="KW-0238">DNA-binding</keyword>
<sequence>MTSERASIDHDEILLGILGGSAEVDAPPFQDDLYARLAQVCREAESSDIDLAVLVRHLLRRWSLRDGRSVRVVTAASVSIRLRRFAATVDLREYPSNTWSATDWQPEWLDALGVPDAAAAAGTNSGRRFHGGELAADPFFEQSTGYASYRTPGQRAACRAVVSAPRGSTVVAMLPTGSGKTEVALCLADQHRFAVTLIVVPTVALAYDFERRFRDHYARRYPRADKASLHFAWTASTGEELRDRLRSRIRDGRQPILITSPESVSRALRSLLMDAAATGRLGGLVIDEAHLVTQWGRDFRPEFRTLAHLRDELLQQAIDAGHPRPTTLLLSATLGPYELRDLHALFGEPGPCTLVAANALRAEPDLWVAEANTGQQREEWVLEALAHLPRPAVLYVTSPDRAEEWFARLQRAGYRRLAVVTSRTSHEDRSRTLAGLRAIDSNASSVDLVVATSAFGLGIDYPHVRSVVHACLPETVDRWYQELGRGGRDGHASTALLLTAPGDRGEATTLVTKVLTDKTALKRWSDLWDHRQMLGDRAFVDLEGSRGSVTRGSYNHRWNAQLVQGLVELEALSRQPTDVEDRQELTDESGQHRDWMSIELRRADLRSMTFWSERWTPWQQAESERSKQALKMVVSLVSGSVPACEAIAQSYRPDAETYRRFGRAAEGVEPLAPCGRCPGCRQAGIVPPEDPPPRPAQVWPLPDDATPRLDDLAEAAGAQDGLVLLVTDDHSQVAHRLAQALIRRGVRHLAGPIGDPVQHQDWLFIDPLPIGPSDLTPCSSFVVYPPTSRVSSLWLSPRARLALREHAPPAFDVLLLARGATVGNRHPGRDLPALDALTALHVLGA</sequence>
<keyword evidence="5" id="KW-0413">Isomerase</keyword>
<dbReference type="RefSeq" id="WP_167925751.1">
    <property type="nucleotide sequence ID" value="NZ_JAATVY010000008.1"/>
</dbReference>
<dbReference type="PROSITE" id="PS51192">
    <property type="entry name" value="HELICASE_ATP_BIND_1"/>
    <property type="match status" value="1"/>
</dbReference>
<dbReference type="SUPFAM" id="SSF52540">
    <property type="entry name" value="P-loop containing nucleoside triphosphate hydrolases"/>
    <property type="match status" value="1"/>
</dbReference>
<dbReference type="NCBIfam" id="NF041063">
    <property type="entry name" value="DpdF"/>
    <property type="match status" value="1"/>
</dbReference>
<evidence type="ECO:0000256" key="3">
    <source>
        <dbReference type="ARBA" id="ARBA00022840"/>
    </source>
</evidence>
<dbReference type="Pfam" id="PF00271">
    <property type="entry name" value="Helicase_C"/>
    <property type="match status" value="1"/>
</dbReference>
<dbReference type="EC" id="5.6.2.4" evidence="7"/>
<evidence type="ECO:0000256" key="7">
    <source>
        <dbReference type="ARBA" id="ARBA00034808"/>
    </source>
</evidence>
<proteinExistence type="inferred from homology"/>
<evidence type="ECO:0000313" key="11">
    <source>
        <dbReference type="Proteomes" id="UP000722989"/>
    </source>
</evidence>
<organism evidence="10 11">
    <name type="scientific">Planosporangium thailandense</name>
    <dbReference type="NCBI Taxonomy" id="765197"/>
    <lineage>
        <taxon>Bacteria</taxon>
        <taxon>Bacillati</taxon>
        <taxon>Actinomycetota</taxon>
        <taxon>Actinomycetes</taxon>
        <taxon>Micromonosporales</taxon>
        <taxon>Micromonosporaceae</taxon>
        <taxon>Planosporangium</taxon>
    </lineage>
</organism>
<dbReference type="PROSITE" id="PS51194">
    <property type="entry name" value="HELICASE_CTER"/>
    <property type="match status" value="1"/>
</dbReference>
<comment type="similarity">
    <text evidence="1">Belongs to the helicase family. RecQ subfamily.</text>
</comment>
<dbReference type="Gene3D" id="3.40.50.300">
    <property type="entry name" value="P-loop containing nucleotide triphosphate hydrolases"/>
    <property type="match status" value="2"/>
</dbReference>